<reference evidence="2 3" key="1">
    <citation type="submission" date="2021-06" db="EMBL/GenBank/DDBJ databases">
        <authorList>
            <person name="Palmer J.M."/>
        </authorList>
    </citation>
    <scope>NUCLEOTIDE SEQUENCE [LARGE SCALE GENOMIC DNA]</scope>
    <source>
        <strain evidence="3">if_2019</strain>
        <tissue evidence="2">Muscle</tissue>
    </source>
</reference>
<gene>
    <name evidence="2" type="ORF">ILYODFUR_021912</name>
</gene>
<feature type="transmembrane region" description="Helical" evidence="1">
    <location>
        <begin position="94"/>
        <end position="116"/>
    </location>
</feature>
<comment type="caution">
    <text evidence="2">The sequence shown here is derived from an EMBL/GenBank/DDBJ whole genome shotgun (WGS) entry which is preliminary data.</text>
</comment>
<dbReference type="Proteomes" id="UP001482620">
    <property type="component" value="Unassembled WGS sequence"/>
</dbReference>
<proteinExistence type="predicted"/>
<sequence>MTETSWFSISVSKTMSTLLVMPCANPSTVFSVCCPLSLLCLATLASGNCRVDENVTNRNNRIKPLYCNLLCLPETFSVLLGRTCYVLFPFLQCFVKLYLCIINICSVTADIFSVLCKAKVRTYWDRLSP</sequence>
<accession>A0ABV0TKM7</accession>
<keyword evidence="1" id="KW-0812">Transmembrane</keyword>
<keyword evidence="1" id="KW-1133">Transmembrane helix</keyword>
<keyword evidence="1" id="KW-0472">Membrane</keyword>
<evidence type="ECO:0000256" key="1">
    <source>
        <dbReference type="SAM" id="Phobius"/>
    </source>
</evidence>
<dbReference type="EMBL" id="JAHRIQ010037133">
    <property type="protein sequence ID" value="MEQ2233449.1"/>
    <property type="molecule type" value="Genomic_DNA"/>
</dbReference>
<evidence type="ECO:0000313" key="3">
    <source>
        <dbReference type="Proteomes" id="UP001482620"/>
    </source>
</evidence>
<protein>
    <submittedName>
        <fullName evidence="2">Uncharacterized protein</fullName>
    </submittedName>
</protein>
<evidence type="ECO:0000313" key="2">
    <source>
        <dbReference type="EMBL" id="MEQ2233449.1"/>
    </source>
</evidence>
<name>A0ABV0TKM7_9TELE</name>
<organism evidence="2 3">
    <name type="scientific">Ilyodon furcidens</name>
    <name type="common">goldbreast splitfin</name>
    <dbReference type="NCBI Taxonomy" id="33524"/>
    <lineage>
        <taxon>Eukaryota</taxon>
        <taxon>Metazoa</taxon>
        <taxon>Chordata</taxon>
        <taxon>Craniata</taxon>
        <taxon>Vertebrata</taxon>
        <taxon>Euteleostomi</taxon>
        <taxon>Actinopterygii</taxon>
        <taxon>Neopterygii</taxon>
        <taxon>Teleostei</taxon>
        <taxon>Neoteleostei</taxon>
        <taxon>Acanthomorphata</taxon>
        <taxon>Ovalentaria</taxon>
        <taxon>Atherinomorphae</taxon>
        <taxon>Cyprinodontiformes</taxon>
        <taxon>Goodeidae</taxon>
        <taxon>Ilyodon</taxon>
    </lineage>
</organism>
<keyword evidence="3" id="KW-1185">Reference proteome</keyword>